<evidence type="ECO:0000313" key="2">
    <source>
        <dbReference type="EMBL" id="MFD2067033.1"/>
    </source>
</evidence>
<dbReference type="Proteomes" id="UP001597369">
    <property type="component" value="Unassembled WGS sequence"/>
</dbReference>
<evidence type="ECO:0000259" key="1">
    <source>
        <dbReference type="Pfam" id="PF01464"/>
    </source>
</evidence>
<sequence>MRKQFSLLLLFLLPMLVLGQRVIVPQYISFADLSIKVSGKAQQEIQDKVDALHCNAKYFQKKVDLATIYFPVIESTLKEEGVPAEFKYFAMQESGLIGDTISRSNAVGFWQFKIEAASDFNLHVDYQVDERLHVIEATGGAAKYLKRSNAYYKNWLNSLLSYSLGLDGAKPYSTAAERGSRKVEITEKTHPYVLTFLAHKVAYESFLGKVNASPVGTAGFTC</sequence>
<dbReference type="EMBL" id="JBHUHV010000028">
    <property type="protein sequence ID" value="MFD2067033.1"/>
    <property type="molecule type" value="Genomic_DNA"/>
</dbReference>
<protein>
    <submittedName>
        <fullName evidence="2">Lytic transglycosylase domain-containing protein</fullName>
    </submittedName>
</protein>
<dbReference type="InterPro" id="IPR023346">
    <property type="entry name" value="Lysozyme-like_dom_sf"/>
</dbReference>
<reference evidence="3" key="1">
    <citation type="journal article" date="2019" name="Int. J. Syst. Evol. Microbiol.">
        <title>The Global Catalogue of Microorganisms (GCM) 10K type strain sequencing project: providing services to taxonomists for standard genome sequencing and annotation.</title>
        <authorList>
            <consortium name="The Broad Institute Genomics Platform"/>
            <consortium name="The Broad Institute Genome Sequencing Center for Infectious Disease"/>
            <person name="Wu L."/>
            <person name="Ma J."/>
        </authorList>
    </citation>
    <scope>NUCLEOTIDE SEQUENCE [LARGE SCALE GENOMIC DNA]</scope>
    <source>
        <strain evidence="3">JCM 16545</strain>
    </source>
</reference>
<name>A0ABW4WXU5_9BACT</name>
<proteinExistence type="predicted"/>
<feature type="domain" description="Transglycosylase SLT" evidence="1">
    <location>
        <begin position="72"/>
        <end position="167"/>
    </location>
</feature>
<gene>
    <name evidence="2" type="ORF">ACFSKU_09070</name>
</gene>
<dbReference type="SUPFAM" id="SSF53955">
    <property type="entry name" value="Lysozyme-like"/>
    <property type="match status" value="1"/>
</dbReference>
<dbReference type="Pfam" id="PF01464">
    <property type="entry name" value="SLT"/>
    <property type="match status" value="1"/>
</dbReference>
<dbReference type="CDD" id="cd16894">
    <property type="entry name" value="MltD-like"/>
    <property type="match status" value="1"/>
</dbReference>
<accession>A0ABW4WXU5</accession>
<dbReference type="RefSeq" id="WP_377469649.1">
    <property type="nucleotide sequence ID" value="NZ_JBHUHV010000028.1"/>
</dbReference>
<dbReference type="InterPro" id="IPR008258">
    <property type="entry name" value="Transglycosylase_SLT_dom_1"/>
</dbReference>
<keyword evidence="3" id="KW-1185">Reference proteome</keyword>
<comment type="caution">
    <text evidence="2">The sequence shown here is derived from an EMBL/GenBank/DDBJ whole genome shotgun (WGS) entry which is preliminary data.</text>
</comment>
<evidence type="ECO:0000313" key="3">
    <source>
        <dbReference type="Proteomes" id="UP001597369"/>
    </source>
</evidence>
<organism evidence="2 3">
    <name type="scientific">Pontibacter silvestris</name>
    <dbReference type="NCBI Taxonomy" id="2305183"/>
    <lineage>
        <taxon>Bacteria</taxon>
        <taxon>Pseudomonadati</taxon>
        <taxon>Bacteroidota</taxon>
        <taxon>Cytophagia</taxon>
        <taxon>Cytophagales</taxon>
        <taxon>Hymenobacteraceae</taxon>
        <taxon>Pontibacter</taxon>
    </lineage>
</organism>
<dbReference type="Gene3D" id="1.10.530.10">
    <property type="match status" value="1"/>
</dbReference>